<feature type="binding site" evidence="10">
    <location>
        <position position="23"/>
    </location>
    <ligand>
        <name>Mn(2+)</name>
        <dbReference type="ChEBI" id="CHEBI:29035"/>
    </ligand>
</feature>
<comment type="catalytic activity">
    <reaction evidence="10">
        <text>isopentenyl diphosphate = dimethylallyl diphosphate</text>
        <dbReference type="Rhea" id="RHEA:23284"/>
        <dbReference type="ChEBI" id="CHEBI:57623"/>
        <dbReference type="ChEBI" id="CHEBI:128769"/>
        <dbReference type="EC" id="5.3.3.2"/>
    </reaction>
</comment>
<keyword evidence="6 10" id="KW-0460">Magnesium</keyword>
<evidence type="ECO:0000256" key="7">
    <source>
        <dbReference type="ARBA" id="ARBA00023211"/>
    </source>
</evidence>
<dbReference type="GO" id="GO:0046872">
    <property type="term" value="F:metal ion binding"/>
    <property type="evidence" value="ECO:0007669"/>
    <property type="project" value="UniProtKB-KW"/>
</dbReference>
<evidence type="ECO:0000256" key="3">
    <source>
        <dbReference type="ARBA" id="ARBA00012057"/>
    </source>
</evidence>
<keyword evidence="8 10" id="KW-0414">Isoprene biosynthesis</keyword>
<evidence type="ECO:0000256" key="2">
    <source>
        <dbReference type="ARBA" id="ARBA00007579"/>
    </source>
</evidence>
<protein>
    <recommendedName>
        <fullName evidence="3 10">Isopentenyl-diphosphate Delta-isomerase</fullName>
        <shortName evidence="10">IPP isomerase</shortName>
        <ecNumber evidence="3 10">5.3.3.2</ecNumber>
    </recommendedName>
    <alternativeName>
        <fullName evidence="10">IPP:DMAPP isomerase</fullName>
    </alternativeName>
    <alternativeName>
        <fullName evidence="10">Isopentenyl pyrophosphate isomerase</fullName>
    </alternativeName>
</protein>
<dbReference type="GO" id="GO:0050992">
    <property type="term" value="P:dimethylallyl diphosphate biosynthetic process"/>
    <property type="evidence" value="ECO:0007669"/>
    <property type="project" value="UniProtKB-UniRule"/>
</dbReference>
<evidence type="ECO:0000256" key="11">
    <source>
        <dbReference type="PIRSR" id="PIRSR018427-1"/>
    </source>
</evidence>
<evidence type="ECO:0000256" key="1">
    <source>
        <dbReference type="ARBA" id="ARBA00004826"/>
    </source>
</evidence>
<dbReference type="PIRSF" id="PIRSF018427">
    <property type="entry name" value="Isopntndiph_ism"/>
    <property type="match status" value="1"/>
</dbReference>
<dbReference type="PANTHER" id="PTHR10885">
    <property type="entry name" value="ISOPENTENYL-DIPHOSPHATE DELTA-ISOMERASE"/>
    <property type="match status" value="1"/>
</dbReference>
<dbReference type="GO" id="GO:0005737">
    <property type="term" value="C:cytoplasm"/>
    <property type="evidence" value="ECO:0007669"/>
    <property type="project" value="UniProtKB-SubCell"/>
</dbReference>
<comment type="cofactor">
    <cofactor evidence="10">
        <name>Mn(2+)</name>
        <dbReference type="ChEBI" id="CHEBI:29035"/>
    </cofactor>
    <text evidence="10">Binds 1 Mn(2+) ion per subunit.</text>
</comment>
<feature type="active site" evidence="10 11">
    <location>
        <position position="111"/>
    </location>
</feature>
<proteinExistence type="inferred from homology"/>
<keyword evidence="4 10" id="KW-0963">Cytoplasm</keyword>
<evidence type="ECO:0000256" key="9">
    <source>
        <dbReference type="ARBA" id="ARBA00023235"/>
    </source>
</evidence>
<comment type="subcellular location">
    <subcellularLocation>
        <location evidence="10">Cytoplasm</location>
    </subcellularLocation>
</comment>
<evidence type="ECO:0000259" key="12">
    <source>
        <dbReference type="PROSITE" id="PS51462"/>
    </source>
</evidence>
<evidence type="ECO:0000313" key="13">
    <source>
        <dbReference type="EMBL" id="SDJ05963.1"/>
    </source>
</evidence>
<dbReference type="STRING" id="571298.SAMN04488026_101146"/>
<evidence type="ECO:0000313" key="14">
    <source>
        <dbReference type="Proteomes" id="UP000199382"/>
    </source>
</evidence>
<keyword evidence="7 10" id="KW-0464">Manganese</keyword>
<dbReference type="OrthoDB" id="9809458at2"/>
<keyword evidence="5 10" id="KW-0479">Metal-binding</keyword>
<dbReference type="SUPFAM" id="SSF55811">
    <property type="entry name" value="Nudix"/>
    <property type="match status" value="1"/>
</dbReference>
<feature type="domain" description="Nudix hydrolase" evidence="12">
    <location>
        <begin position="27"/>
        <end position="161"/>
    </location>
</feature>
<accession>A0A1G8QMU2</accession>
<dbReference type="HAMAP" id="MF_00202">
    <property type="entry name" value="Idi"/>
    <property type="match status" value="1"/>
</dbReference>
<dbReference type="InterPro" id="IPR000086">
    <property type="entry name" value="NUDIX_hydrolase_dom"/>
</dbReference>
<name>A0A1G8QMU2_9RHOB</name>
<sequence length="177" mass="20533">MTDELIPAWVDGTLQPVEKLEVHRKGLRHKAVSVFVMDGQNVLLQRRAHHKYHSGGLWANTCCTHPRWNEPAADCAVRRLREELGIVGLWPAHRDRVEYRADVGNGMIEHEVVDIFMATAQTKMKVTPNPAEVAQVEWVGFYDLTAEVARRPERFTPWLRIYLEEHRDRIFGTLMRI</sequence>
<evidence type="ECO:0000256" key="5">
    <source>
        <dbReference type="ARBA" id="ARBA00022723"/>
    </source>
</evidence>
<dbReference type="Gene3D" id="3.90.79.10">
    <property type="entry name" value="Nucleoside Triphosphate Pyrophosphohydrolase"/>
    <property type="match status" value="1"/>
</dbReference>
<keyword evidence="9 10" id="KW-0413">Isomerase</keyword>
<dbReference type="CDD" id="cd02885">
    <property type="entry name" value="NUDIX_IPP_Isomerase"/>
    <property type="match status" value="1"/>
</dbReference>
<dbReference type="EMBL" id="FNEK01000011">
    <property type="protein sequence ID" value="SDJ05963.1"/>
    <property type="molecule type" value="Genomic_DNA"/>
</dbReference>
<reference evidence="13 14" key="1">
    <citation type="submission" date="2016-10" db="EMBL/GenBank/DDBJ databases">
        <authorList>
            <person name="de Groot N.N."/>
        </authorList>
    </citation>
    <scope>NUCLEOTIDE SEQUENCE [LARGE SCALE GENOMIC DNA]</scope>
    <source>
        <strain evidence="13 14">DSM 25294</strain>
    </source>
</reference>
<dbReference type="InterPro" id="IPR011876">
    <property type="entry name" value="IsopentenylPP_isomerase_typ1"/>
</dbReference>
<feature type="binding site" evidence="10">
    <location>
        <position position="111"/>
    </location>
    <ligand>
        <name>Mn(2+)</name>
        <dbReference type="ChEBI" id="CHEBI:29035"/>
    </ligand>
</feature>
<evidence type="ECO:0000256" key="6">
    <source>
        <dbReference type="ARBA" id="ARBA00022842"/>
    </source>
</evidence>
<dbReference type="NCBIfam" id="NF002995">
    <property type="entry name" value="PRK03759.1"/>
    <property type="match status" value="1"/>
</dbReference>
<evidence type="ECO:0000256" key="8">
    <source>
        <dbReference type="ARBA" id="ARBA00023229"/>
    </source>
</evidence>
<dbReference type="PANTHER" id="PTHR10885:SF0">
    <property type="entry name" value="ISOPENTENYL-DIPHOSPHATE DELTA-ISOMERASE"/>
    <property type="match status" value="1"/>
</dbReference>
<gene>
    <name evidence="10" type="primary">idi</name>
    <name evidence="13" type="ORF">SAMN04488026_101146</name>
</gene>
<dbReference type="InterPro" id="IPR015797">
    <property type="entry name" value="NUDIX_hydrolase-like_dom_sf"/>
</dbReference>
<feature type="binding site" evidence="10">
    <location>
        <position position="109"/>
    </location>
    <ligand>
        <name>Mn(2+)</name>
        <dbReference type="ChEBI" id="CHEBI:29035"/>
    </ligand>
</feature>
<comment type="pathway">
    <text evidence="1 10">Isoprenoid biosynthesis; dimethylallyl diphosphate biosynthesis; dimethylallyl diphosphate from isopentenyl diphosphate: step 1/1.</text>
</comment>
<feature type="binding site" evidence="10">
    <location>
        <position position="29"/>
    </location>
    <ligand>
        <name>Mn(2+)</name>
        <dbReference type="ChEBI" id="CHEBI:29035"/>
    </ligand>
</feature>
<dbReference type="AlphaFoldDB" id="A0A1G8QMU2"/>
<evidence type="ECO:0000256" key="10">
    <source>
        <dbReference type="HAMAP-Rule" id="MF_00202"/>
    </source>
</evidence>
<keyword evidence="14" id="KW-1185">Reference proteome</keyword>
<comment type="function">
    <text evidence="10">Catalyzes the 1,3-allylic rearrangement of the homoallylic substrate isopentenyl (IPP) to its highly electrophilic allylic isomer, dimethylallyl diphosphate (DMAPP).</text>
</comment>
<feature type="active site" evidence="10 11">
    <location>
        <position position="63"/>
    </location>
</feature>
<organism evidence="13 14">
    <name type="scientific">Aliiruegeria lutimaris</name>
    <dbReference type="NCBI Taxonomy" id="571298"/>
    <lineage>
        <taxon>Bacteria</taxon>
        <taxon>Pseudomonadati</taxon>
        <taxon>Pseudomonadota</taxon>
        <taxon>Alphaproteobacteria</taxon>
        <taxon>Rhodobacterales</taxon>
        <taxon>Roseobacteraceae</taxon>
        <taxon>Aliiruegeria</taxon>
    </lineage>
</organism>
<feature type="binding site" evidence="10">
    <location>
        <position position="83"/>
    </location>
    <ligand>
        <name>Mg(2+)</name>
        <dbReference type="ChEBI" id="CHEBI:18420"/>
    </ligand>
</feature>
<dbReference type="Proteomes" id="UP000199382">
    <property type="component" value="Unassembled WGS sequence"/>
</dbReference>
<dbReference type="NCBIfam" id="TIGR02150">
    <property type="entry name" value="IPP_isom_1"/>
    <property type="match status" value="1"/>
</dbReference>
<dbReference type="GO" id="GO:0004452">
    <property type="term" value="F:isopentenyl-diphosphate delta-isomerase activity"/>
    <property type="evidence" value="ECO:0007669"/>
    <property type="project" value="UniProtKB-UniRule"/>
</dbReference>
<evidence type="ECO:0000256" key="4">
    <source>
        <dbReference type="ARBA" id="ARBA00022490"/>
    </source>
</evidence>
<dbReference type="RefSeq" id="WP_093152601.1">
    <property type="nucleotide sequence ID" value="NZ_FNEK01000011.1"/>
</dbReference>
<feature type="binding site" evidence="10">
    <location>
        <position position="65"/>
    </location>
    <ligand>
        <name>Mn(2+)</name>
        <dbReference type="ChEBI" id="CHEBI:29035"/>
    </ligand>
</feature>
<comment type="similarity">
    <text evidence="2 10">Belongs to the IPP isomerase type 1 family.</text>
</comment>
<comment type="cofactor">
    <cofactor evidence="10">
        <name>Mg(2+)</name>
        <dbReference type="ChEBI" id="CHEBI:18420"/>
    </cofactor>
    <text evidence="10">Binds 1 Mg(2+) ion per subunit. The magnesium ion binds only when substrate is bound.</text>
</comment>
<dbReference type="InterPro" id="IPR056375">
    <property type="entry name" value="Idi_bact"/>
</dbReference>
<dbReference type="PROSITE" id="PS51462">
    <property type="entry name" value="NUDIX"/>
    <property type="match status" value="1"/>
</dbReference>
<dbReference type="GO" id="GO:0009240">
    <property type="term" value="P:isopentenyl diphosphate biosynthetic process"/>
    <property type="evidence" value="ECO:0007669"/>
    <property type="project" value="TreeGrafter"/>
</dbReference>
<dbReference type="Pfam" id="PF00293">
    <property type="entry name" value="NUDIX"/>
    <property type="match status" value="1"/>
</dbReference>
<dbReference type="EC" id="5.3.3.2" evidence="3 10"/>
<dbReference type="UniPathway" id="UPA00059">
    <property type="reaction ID" value="UER00104"/>
</dbReference>